<keyword evidence="2" id="KW-1185">Reference proteome</keyword>
<evidence type="ECO:0000313" key="2">
    <source>
        <dbReference type="Proteomes" id="UP000799755"/>
    </source>
</evidence>
<name>A0ACB6QZ01_9PLEO</name>
<reference evidence="1" key="1">
    <citation type="journal article" date="2020" name="Stud. Mycol.">
        <title>101 Dothideomycetes genomes: a test case for predicting lifestyles and emergence of pathogens.</title>
        <authorList>
            <person name="Haridas S."/>
            <person name="Albert R."/>
            <person name="Binder M."/>
            <person name="Bloem J."/>
            <person name="Labutti K."/>
            <person name="Salamov A."/>
            <person name="Andreopoulos B."/>
            <person name="Baker S."/>
            <person name="Barry K."/>
            <person name="Bills G."/>
            <person name="Bluhm B."/>
            <person name="Cannon C."/>
            <person name="Castanera R."/>
            <person name="Culley D."/>
            <person name="Daum C."/>
            <person name="Ezra D."/>
            <person name="Gonzalez J."/>
            <person name="Henrissat B."/>
            <person name="Kuo A."/>
            <person name="Liang C."/>
            <person name="Lipzen A."/>
            <person name="Lutzoni F."/>
            <person name="Magnuson J."/>
            <person name="Mondo S."/>
            <person name="Nolan M."/>
            <person name="Ohm R."/>
            <person name="Pangilinan J."/>
            <person name="Park H.-J."/>
            <person name="Ramirez L."/>
            <person name="Alfaro M."/>
            <person name="Sun H."/>
            <person name="Tritt A."/>
            <person name="Yoshinaga Y."/>
            <person name="Zwiers L.-H."/>
            <person name="Turgeon B."/>
            <person name="Goodwin S."/>
            <person name="Spatafora J."/>
            <person name="Crous P."/>
            <person name="Grigoriev I."/>
        </authorList>
    </citation>
    <scope>NUCLEOTIDE SEQUENCE</scope>
    <source>
        <strain evidence="1">ATCC 200398</strain>
    </source>
</reference>
<dbReference type="EMBL" id="MU003503">
    <property type="protein sequence ID" value="KAF2472269.1"/>
    <property type="molecule type" value="Genomic_DNA"/>
</dbReference>
<organism evidence="1 2">
    <name type="scientific">Lindgomyces ingoldianus</name>
    <dbReference type="NCBI Taxonomy" id="673940"/>
    <lineage>
        <taxon>Eukaryota</taxon>
        <taxon>Fungi</taxon>
        <taxon>Dikarya</taxon>
        <taxon>Ascomycota</taxon>
        <taxon>Pezizomycotina</taxon>
        <taxon>Dothideomycetes</taxon>
        <taxon>Pleosporomycetidae</taxon>
        <taxon>Pleosporales</taxon>
        <taxon>Lindgomycetaceae</taxon>
        <taxon>Lindgomyces</taxon>
    </lineage>
</organism>
<dbReference type="Proteomes" id="UP000799755">
    <property type="component" value="Unassembled WGS sequence"/>
</dbReference>
<sequence length="611" mass="69627">MCCQPEAHNVRTTLQIGEGKKYFLAHLFTLIWYNILVNLGYRMYLRCHGFITSPQSTLKPFLSWLANDIHKHFPPLKLVSFVDCLSASLCNRYLHYLLPPYVFSFNVCTRNLYHNPATCCFCSFIAFRCWYTLNPIPKTNPITLQVAEIITPAKPPLVKLELEGEFEPPVPATELLGAAGFAFVIVKIDGETVDDGEAAVDGKARVGGDSAEKRNRGSKFHREVVITLWLKILSNTITSVGSDIGLPQAWKRLGLSVTRGQPTSYHQVNIRANSWLQTIIGVRELEWSQSTRTIWPWTRPIMLGAYTRRIIARDPCPRLRKNSKGRTLGHLKKTKAWKDSPGGKWWEGVAQGLWRWSNSEYKGHKGQVIASSLVDKRFAEARYRTKMRLPHDIIAQIRWLVTPNHSVGVANGRSGKREMKILSSQDSCYPWDLLHTLTFPSRTIPSHLLHLDLNTNTNFDCNGTTHNVTDNPFKQNQGIPLERQAILWLPEYPQDLCNVQRGEEGFFRESRTMISVYQRPWRIMTATAARDSTEGCFKPQKPDGLISQLYSPADLEHDVMLFGLEDESKVLQELSVLLTNDSFCRWEYHNIFLSEDELDTSTAADLKGFSD</sequence>
<gene>
    <name evidence="1" type="ORF">BDR25DRAFT_353967</name>
</gene>
<protein>
    <submittedName>
        <fullName evidence="1">Uncharacterized protein</fullName>
    </submittedName>
</protein>
<proteinExistence type="predicted"/>
<accession>A0ACB6QZ01</accession>
<evidence type="ECO:0000313" key="1">
    <source>
        <dbReference type="EMBL" id="KAF2472269.1"/>
    </source>
</evidence>
<comment type="caution">
    <text evidence="1">The sequence shown here is derived from an EMBL/GenBank/DDBJ whole genome shotgun (WGS) entry which is preliminary data.</text>
</comment>